<dbReference type="Proteomes" id="UP000828390">
    <property type="component" value="Unassembled WGS sequence"/>
</dbReference>
<dbReference type="AlphaFoldDB" id="A0A9D4E0R4"/>
<dbReference type="EMBL" id="JAIWYP010000009">
    <property type="protein sequence ID" value="KAH3770993.1"/>
    <property type="molecule type" value="Genomic_DNA"/>
</dbReference>
<name>A0A9D4E0R4_DREPO</name>
<reference evidence="1" key="2">
    <citation type="submission" date="2020-11" db="EMBL/GenBank/DDBJ databases">
        <authorList>
            <person name="McCartney M.A."/>
            <person name="Auch B."/>
            <person name="Kono T."/>
            <person name="Mallez S."/>
            <person name="Becker A."/>
            <person name="Gohl D.M."/>
            <person name="Silverstein K.A.T."/>
            <person name="Koren S."/>
            <person name="Bechman K.B."/>
            <person name="Herman A."/>
            <person name="Abrahante J.E."/>
            <person name="Garbe J."/>
        </authorList>
    </citation>
    <scope>NUCLEOTIDE SEQUENCE</scope>
    <source>
        <strain evidence="1">Duluth1</strain>
        <tissue evidence="1">Whole animal</tissue>
    </source>
</reference>
<proteinExistence type="predicted"/>
<evidence type="ECO:0000313" key="1">
    <source>
        <dbReference type="EMBL" id="KAH3770993.1"/>
    </source>
</evidence>
<protein>
    <submittedName>
        <fullName evidence="1">Uncharacterized protein</fullName>
    </submittedName>
</protein>
<gene>
    <name evidence="1" type="ORF">DPMN_172293</name>
</gene>
<reference evidence="1" key="1">
    <citation type="journal article" date="2019" name="bioRxiv">
        <title>The Genome of the Zebra Mussel, Dreissena polymorpha: A Resource for Invasive Species Research.</title>
        <authorList>
            <person name="McCartney M.A."/>
            <person name="Auch B."/>
            <person name="Kono T."/>
            <person name="Mallez S."/>
            <person name="Zhang Y."/>
            <person name="Obille A."/>
            <person name="Becker A."/>
            <person name="Abrahante J.E."/>
            <person name="Garbe J."/>
            <person name="Badalamenti J.P."/>
            <person name="Herman A."/>
            <person name="Mangelson H."/>
            <person name="Liachko I."/>
            <person name="Sullivan S."/>
            <person name="Sone E.D."/>
            <person name="Koren S."/>
            <person name="Silverstein K.A.T."/>
            <person name="Beckman K.B."/>
            <person name="Gohl D.M."/>
        </authorList>
    </citation>
    <scope>NUCLEOTIDE SEQUENCE</scope>
    <source>
        <strain evidence="1">Duluth1</strain>
        <tissue evidence="1">Whole animal</tissue>
    </source>
</reference>
<keyword evidence="2" id="KW-1185">Reference proteome</keyword>
<comment type="caution">
    <text evidence="1">The sequence shown here is derived from an EMBL/GenBank/DDBJ whole genome shotgun (WGS) entry which is preliminary data.</text>
</comment>
<accession>A0A9D4E0R4</accession>
<organism evidence="1 2">
    <name type="scientific">Dreissena polymorpha</name>
    <name type="common">Zebra mussel</name>
    <name type="synonym">Mytilus polymorpha</name>
    <dbReference type="NCBI Taxonomy" id="45954"/>
    <lineage>
        <taxon>Eukaryota</taxon>
        <taxon>Metazoa</taxon>
        <taxon>Spiralia</taxon>
        <taxon>Lophotrochozoa</taxon>
        <taxon>Mollusca</taxon>
        <taxon>Bivalvia</taxon>
        <taxon>Autobranchia</taxon>
        <taxon>Heteroconchia</taxon>
        <taxon>Euheterodonta</taxon>
        <taxon>Imparidentia</taxon>
        <taxon>Neoheterodontei</taxon>
        <taxon>Myida</taxon>
        <taxon>Dreissenoidea</taxon>
        <taxon>Dreissenidae</taxon>
        <taxon>Dreissena</taxon>
    </lineage>
</organism>
<sequence>MVQLLATLDAIVLLVQRGHNDSWNRKGENKQPCLTLVTTTKVWVCSLLFTLMQVII</sequence>
<evidence type="ECO:0000313" key="2">
    <source>
        <dbReference type="Proteomes" id="UP000828390"/>
    </source>
</evidence>